<keyword evidence="5 6" id="KW-0472">Membrane</keyword>
<feature type="signal peptide" evidence="7">
    <location>
        <begin position="1"/>
        <end position="25"/>
    </location>
</feature>
<evidence type="ECO:0000256" key="1">
    <source>
        <dbReference type="ARBA" id="ARBA00004141"/>
    </source>
</evidence>
<keyword evidence="7" id="KW-0732">Signal</keyword>
<sequence length="120" mass="12149">MNPTRSLILFAALNGALAVALGAFAAHGAEPQLKTLLTTGSHYQLVHAVFGFGCALWTGGGRLARTAGWLGSVGGLIFSLSLAALGVLSLPVLGAITPIGGVLMIAGWLCVAFAAFRSDK</sequence>
<keyword evidence="4 6" id="KW-1133">Transmembrane helix</keyword>
<dbReference type="RefSeq" id="WP_219354231.1">
    <property type="nucleotide sequence ID" value="NZ_CP080034.1"/>
</dbReference>
<evidence type="ECO:0000313" key="9">
    <source>
        <dbReference type="Proteomes" id="UP000824334"/>
    </source>
</evidence>
<dbReference type="EMBL" id="CP080034">
    <property type="protein sequence ID" value="QYC11698.1"/>
    <property type="molecule type" value="Genomic_DNA"/>
</dbReference>
<comment type="subcellular location">
    <subcellularLocation>
        <location evidence="1">Membrane</location>
        <topology evidence="1">Multi-pass membrane protein</topology>
    </subcellularLocation>
</comment>
<dbReference type="PANTHER" id="PTHR43461:SF1">
    <property type="entry name" value="TRANSMEMBRANE PROTEIN 256"/>
    <property type="match status" value="1"/>
</dbReference>
<evidence type="ECO:0000256" key="3">
    <source>
        <dbReference type="ARBA" id="ARBA00022692"/>
    </source>
</evidence>
<evidence type="ECO:0000256" key="2">
    <source>
        <dbReference type="ARBA" id="ARBA00009694"/>
    </source>
</evidence>
<feature type="chain" id="PRO_5046563317" evidence="7">
    <location>
        <begin position="26"/>
        <end position="120"/>
    </location>
</feature>
<protein>
    <submittedName>
        <fullName evidence="8">DUF423 domain-containing protein</fullName>
    </submittedName>
</protein>
<keyword evidence="3 6" id="KW-0812">Transmembrane</keyword>
<feature type="transmembrane region" description="Helical" evidence="6">
    <location>
        <begin position="95"/>
        <end position="116"/>
    </location>
</feature>
<organism evidence="8 9">
    <name type="scientific">Brevundimonas nasdae</name>
    <dbReference type="NCBI Taxonomy" id="172043"/>
    <lineage>
        <taxon>Bacteria</taxon>
        <taxon>Pseudomonadati</taxon>
        <taxon>Pseudomonadota</taxon>
        <taxon>Alphaproteobacteria</taxon>
        <taxon>Caulobacterales</taxon>
        <taxon>Caulobacteraceae</taxon>
        <taxon>Brevundimonas</taxon>
    </lineage>
</organism>
<accession>A0ABX8TNJ4</accession>
<feature type="transmembrane region" description="Helical" evidence="6">
    <location>
        <begin position="67"/>
        <end position="89"/>
    </location>
</feature>
<evidence type="ECO:0000256" key="4">
    <source>
        <dbReference type="ARBA" id="ARBA00022989"/>
    </source>
</evidence>
<evidence type="ECO:0000313" key="8">
    <source>
        <dbReference type="EMBL" id="QYC11698.1"/>
    </source>
</evidence>
<proteinExistence type="inferred from homology"/>
<name>A0ABX8TNJ4_9CAUL</name>
<dbReference type="Pfam" id="PF04241">
    <property type="entry name" value="DUF423"/>
    <property type="match status" value="1"/>
</dbReference>
<evidence type="ECO:0000256" key="5">
    <source>
        <dbReference type="ARBA" id="ARBA00023136"/>
    </source>
</evidence>
<feature type="transmembrane region" description="Helical" evidence="6">
    <location>
        <begin position="41"/>
        <end position="60"/>
    </location>
</feature>
<dbReference type="PANTHER" id="PTHR43461">
    <property type="entry name" value="TRANSMEMBRANE PROTEIN 256"/>
    <property type="match status" value="1"/>
</dbReference>
<reference evidence="8 9" key="1">
    <citation type="submission" date="2021-07" db="EMBL/GenBank/DDBJ databases">
        <title>Isolation and characterization of bacteria from a gold mining with a capacity of golden bioaccumulation.</title>
        <authorList>
            <person name="Yang X.J."/>
        </authorList>
    </citation>
    <scope>NUCLEOTIDE SEQUENCE [LARGE SCALE GENOMIC DNA]</scope>
    <source>
        <strain evidence="8 9">Au29</strain>
    </source>
</reference>
<comment type="similarity">
    <text evidence="2">Belongs to the UPF0382 family.</text>
</comment>
<evidence type="ECO:0000256" key="6">
    <source>
        <dbReference type="SAM" id="Phobius"/>
    </source>
</evidence>
<keyword evidence="9" id="KW-1185">Reference proteome</keyword>
<gene>
    <name evidence="8" type="ORF">KWG56_06985</name>
</gene>
<dbReference type="InterPro" id="IPR006696">
    <property type="entry name" value="DUF423"/>
</dbReference>
<evidence type="ECO:0000256" key="7">
    <source>
        <dbReference type="SAM" id="SignalP"/>
    </source>
</evidence>
<dbReference type="GeneID" id="94375003"/>
<dbReference type="Proteomes" id="UP000824334">
    <property type="component" value="Chromosome"/>
</dbReference>